<dbReference type="WBParaSite" id="BXY_0393700.1">
    <property type="protein sequence ID" value="BXY_0393700.1"/>
    <property type="gene ID" value="BXY_0393700"/>
</dbReference>
<dbReference type="InterPro" id="IPR006149">
    <property type="entry name" value="EB_dom"/>
</dbReference>
<feature type="chain" id="PRO_5009304805" evidence="1">
    <location>
        <begin position="28"/>
        <end position="344"/>
    </location>
</feature>
<dbReference type="AlphaFoldDB" id="A0A1I7RT83"/>
<dbReference type="Proteomes" id="UP000095284">
    <property type="component" value="Unplaced"/>
</dbReference>
<evidence type="ECO:0000313" key="4">
    <source>
        <dbReference type="WBParaSite" id="BXY_0393700.1"/>
    </source>
</evidence>
<dbReference type="Pfam" id="PF01683">
    <property type="entry name" value="EB"/>
    <property type="match status" value="2"/>
</dbReference>
<dbReference type="SMART" id="SM00289">
    <property type="entry name" value="WR1"/>
    <property type="match status" value="3"/>
</dbReference>
<keyword evidence="1" id="KW-0732">Signal</keyword>
<sequence length="344" mass="37938">MKLSIFPPDLSSVTFLIISTFTSTLFAQQCAPGMVQLYNGVPCQSDQSCQRLSTGFFCYQGRCCSNSVSLPSGYGSSCSTTNQCAFAFAQCTGNVCYCQFGYNFNGQTCQLANGFQRDDNTINGFCQPNEVLINNICYELKSYFGSCDFNEQCSFPGGICEQRQCRCSYGQIFNGFQCVQDQAIPVPTTCPVNQVLINNQCLPRAGLGEKCMYDEQCRSNNLMDSGFRCTNGICVRNNGWTPRPRTAQCRNPSAVVEMSGLTAKNCISQTCSSGYHCEYSPTILQYICCGPVNGEFGDIKMYPGHSNLPLQCSGINSCTFVDFPYCVYSQSYRHNVCCSKPECI</sequence>
<accession>A0A1I7RT83</accession>
<dbReference type="InterPro" id="IPR006150">
    <property type="entry name" value="Cys_repeat_1"/>
</dbReference>
<feature type="domain" description="EB" evidence="2">
    <location>
        <begin position="190"/>
        <end position="241"/>
    </location>
</feature>
<organism evidence="3 4">
    <name type="scientific">Bursaphelenchus xylophilus</name>
    <name type="common">Pinewood nematode worm</name>
    <name type="synonym">Aphelenchoides xylophilus</name>
    <dbReference type="NCBI Taxonomy" id="6326"/>
    <lineage>
        <taxon>Eukaryota</taxon>
        <taxon>Metazoa</taxon>
        <taxon>Ecdysozoa</taxon>
        <taxon>Nematoda</taxon>
        <taxon>Chromadorea</taxon>
        <taxon>Rhabditida</taxon>
        <taxon>Tylenchina</taxon>
        <taxon>Tylenchomorpha</taxon>
        <taxon>Aphelenchoidea</taxon>
        <taxon>Aphelenchoididae</taxon>
        <taxon>Bursaphelenchus</taxon>
    </lineage>
</organism>
<name>A0A1I7RT83_BURXY</name>
<protein>
    <submittedName>
        <fullName evidence="4">EB domain-containing protein</fullName>
    </submittedName>
</protein>
<feature type="signal peptide" evidence="1">
    <location>
        <begin position="1"/>
        <end position="27"/>
    </location>
</feature>
<dbReference type="eggNOG" id="KOG1218">
    <property type="taxonomic scope" value="Eukaryota"/>
</dbReference>
<evidence type="ECO:0000256" key="1">
    <source>
        <dbReference type="SAM" id="SignalP"/>
    </source>
</evidence>
<reference evidence="4" key="1">
    <citation type="submission" date="2016-11" db="UniProtKB">
        <authorList>
            <consortium name="WormBaseParasite"/>
        </authorList>
    </citation>
    <scope>IDENTIFICATION</scope>
</reference>
<evidence type="ECO:0000259" key="2">
    <source>
        <dbReference type="Pfam" id="PF01683"/>
    </source>
</evidence>
<evidence type="ECO:0000313" key="3">
    <source>
        <dbReference type="Proteomes" id="UP000095284"/>
    </source>
</evidence>
<proteinExistence type="predicted"/>
<feature type="domain" description="EB" evidence="2">
    <location>
        <begin position="126"/>
        <end position="178"/>
    </location>
</feature>